<dbReference type="NCBIfam" id="NF008528">
    <property type="entry name" value="PRK11463.1-2"/>
    <property type="match status" value="1"/>
</dbReference>
<evidence type="ECO:0000256" key="1">
    <source>
        <dbReference type="SAM" id="MobiDB-lite"/>
    </source>
</evidence>
<evidence type="ECO:0000256" key="2">
    <source>
        <dbReference type="SAM" id="Phobius"/>
    </source>
</evidence>
<evidence type="ECO:0000313" key="3">
    <source>
        <dbReference type="EMBL" id="TWT67887.1"/>
    </source>
</evidence>
<sequence>MFFKLLAAFILVPLMELYLLLQLAEVTSVGLTFLIVLVTGILGSFLARREGVNAWRRFRLAMAEGRMPGTEIQDGMMIAFAAALLLTPGLLTDALGFTLLIPAGRTMVRHFIARRYRGSVQFQVFQSGGGPSGPGPFGQTPHRQPRRRDDYDTIDATSVERRA</sequence>
<dbReference type="PANTHER" id="PTHR35335">
    <property type="entry name" value="UPF0716 PROTEIN FXSA"/>
    <property type="match status" value="1"/>
</dbReference>
<dbReference type="OrthoDB" id="9792788at2"/>
<feature type="compositionally biased region" description="Gly residues" evidence="1">
    <location>
        <begin position="127"/>
        <end position="136"/>
    </location>
</feature>
<organism evidence="3 4">
    <name type="scientific">Crateriforma conspicua</name>
    <dbReference type="NCBI Taxonomy" id="2527996"/>
    <lineage>
        <taxon>Bacteria</taxon>
        <taxon>Pseudomonadati</taxon>
        <taxon>Planctomycetota</taxon>
        <taxon>Planctomycetia</taxon>
        <taxon>Planctomycetales</taxon>
        <taxon>Planctomycetaceae</taxon>
        <taxon>Crateriforma</taxon>
    </lineage>
</organism>
<accession>A0A5C5XX24</accession>
<dbReference type="PANTHER" id="PTHR35335:SF1">
    <property type="entry name" value="UPF0716 PROTEIN FXSA"/>
    <property type="match status" value="1"/>
</dbReference>
<keyword evidence="2" id="KW-1133">Transmembrane helix</keyword>
<comment type="caution">
    <text evidence="3">The sequence shown here is derived from an EMBL/GenBank/DDBJ whole genome shotgun (WGS) entry which is preliminary data.</text>
</comment>
<dbReference type="Pfam" id="PF04186">
    <property type="entry name" value="FxsA"/>
    <property type="match status" value="1"/>
</dbReference>
<dbReference type="RefSeq" id="WP_146438018.1">
    <property type="nucleotide sequence ID" value="NZ_SJPL01000001.1"/>
</dbReference>
<feature type="transmembrane region" description="Helical" evidence="2">
    <location>
        <begin position="76"/>
        <end position="101"/>
    </location>
</feature>
<keyword evidence="2" id="KW-0812">Transmembrane</keyword>
<protein>
    <submittedName>
        <fullName evidence="3">Phage T7 F exclusion suppressor FxsA</fullName>
    </submittedName>
</protein>
<dbReference type="Proteomes" id="UP000317238">
    <property type="component" value="Unassembled WGS sequence"/>
</dbReference>
<feature type="region of interest" description="Disordered" evidence="1">
    <location>
        <begin position="127"/>
        <end position="163"/>
    </location>
</feature>
<dbReference type="InterPro" id="IPR007313">
    <property type="entry name" value="FxsA"/>
</dbReference>
<name>A0A5C5XX24_9PLAN</name>
<proteinExistence type="predicted"/>
<reference evidence="3 4" key="1">
    <citation type="submission" date="2019-02" db="EMBL/GenBank/DDBJ databases">
        <title>Deep-cultivation of Planctomycetes and their phenomic and genomic characterization uncovers novel biology.</title>
        <authorList>
            <person name="Wiegand S."/>
            <person name="Jogler M."/>
            <person name="Boedeker C."/>
            <person name="Pinto D."/>
            <person name="Vollmers J."/>
            <person name="Rivas-Marin E."/>
            <person name="Kohn T."/>
            <person name="Peeters S.H."/>
            <person name="Heuer A."/>
            <person name="Rast P."/>
            <person name="Oberbeckmann S."/>
            <person name="Bunk B."/>
            <person name="Jeske O."/>
            <person name="Meyerdierks A."/>
            <person name="Storesund J.E."/>
            <person name="Kallscheuer N."/>
            <person name="Luecker S."/>
            <person name="Lage O.M."/>
            <person name="Pohl T."/>
            <person name="Merkel B.J."/>
            <person name="Hornburger P."/>
            <person name="Mueller R.-W."/>
            <person name="Bruemmer F."/>
            <person name="Labrenz M."/>
            <person name="Spormann A.M."/>
            <person name="Op Den Camp H."/>
            <person name="Overmann J."/>
            <person name="Amann R."/>
            <person name="Jetten M.S.M."/>
            <person name="Mascher T."/>
            <person name="Medema M.H."/>
            <person name="Devos D.P."/>
            <person name="Kaster A.-K."/>
            <person name="Ovreas L."/>
            <person name="Rohde M."/>
            <person name="Galperin M.Y."/>
            <person name="Jogler C."/>
        </authorList>
    </citation>
    <scope>NUCLEOTIDE SEQUENCE [LARGE SCALE GENOMIC DNA]</scope>
    <source>
        <strain evidence="3 4">Pan14r</strain>
    </source>
</reference>
<evidence type="ECO:0000313" key="4">
    <source>
        <dbReference type="Proteomes" id="UP000317238"/>
    </source>
</evidence>
<dbReference type="GO" id="GO:0016020">
    <property type="term" value="C:membrane"/>
    <property type="evidence" value="ECO:0007669"/>
    <property type="project" value="InterPro"/>
</dbReference>
<keyword evidence="4" id="KW-1185">Reference proteome</keyword>
<feature type="transmembrane region" description="Helical" evidence="2">
    <location>
        <begin position="5"/>
        <end position="23"/>
    </location>
</feature>
<dbReference type="EMBL" id="SJPL01000001">
    <property type="protein sequence ID" value="TWT67887.1"/>
    <property type="molecule type" value="Genomic_DNA"/>
</dbReference>
<keyword evidence="2" id="KW-0472">Membrane</keyword>
<feature type="transmembrane region" description="Helical" evidence="2">
    <location>
        <begin position="29"/>
        <end position="47"/>
    </location>
</feature>
<gene>
    <name evidence="3" type="ORF">Pan14r_01250</name>
</gene>
<dbReference type="AlphaFoldDB" id="A0A5C5XX24"/>